<dbReference type="GeneID" id="54461929"/>
<dbReference type="OrthoDB" id="3683517at2759"/>
<gene>
    <name evidence="2 4" type="ORF">BDZ99DRAFT_467541</name>
</gene>
<name>A0A6A6Y871_9PEZI</name>
<feature type="chain" id="PRO_5044628906" evidence="1">
    <location>
        <begin position="20"/>
        <end position="113"/>
    </location>
</feature>
<keyword evidence="1" id="KW-0732">Signal</keyword>
<organism evidence="2">
    <name type="scientific">Mytilinidion resinicola</name>
    <dbReference type="NCBI Taxonomy" id="574789"/>
    <lineage>
        <taxon>Eukaryota</taxon>
        <taxon>Fungi</taxon>
        <taxon>Dikarya</taxon>
        <taxon>Ascomycota</taxon>
        <taxon>Pezizomycotina</taxon>
        <taxon>Dothideomycetes</taxon>
        <taxon>Pleosporomycetidae</taxon>
        <taxon>Mytilinidiales</taxon>
        <taxon>Mytilinidiaceae</taxon>
        <taxon>Mytilinidion</taxon>
    </lineage>
</organism>
<accession>A0A6A6Y871</accession>
<dbReference type="EMBL" id="MU003714">
    <property type="protein sequence ID" value="KAF2804164.1"/>
    <property type="molecule type" value="Genomic_DNA"/>
</dbReference>
<evidence type="ECO:0000313" key="3">
    <source>
        <dbReference type="Proteomes" id="UP000504636"/>
    </source>
</evidence>
<proteinExistence type="predicted"/>
<dbReference type="RefSeq" id="XP_033571128.1">
    <property type="nucleotide sequence ID" value="XM_033721036.1"/>
</dbReference>
<protein>
    <submittedName>
        <fullName evidence="2 4">Uncharacterized protein</fullName>
    </submittedName>
</protein>
<sequence length="113" mass="12233">MLSKNILLSLAILATSTFAAPTARTDSYYWTVERFTSTCTAATCRYDFNVTGAVGPLNQPSFDAYGCDGESVPGVFEPCATLGIDVLGSVKIKELNLGDKANVFVEFSFEQWV</sequence>
<feature type="signal peptide" evidence="1">
    <location>
        <begin position="1"/>
        <end position="19"/>
    </location>
</feature>
<dbReference type="Proteomes" id="UP000504636">
    <property type="component" value="Unplaced"/>
</dbReference>
<reference evidence="4" key="3">
    <citation type="submission" date="2025-04" db="UniProtKB">
        <authorList>
            <consortium name="RefSeq"/>
        </authorList>
    </citation>
    <scope>IDENTIFICATION</scope>
    <source>
        <strain evidence="4">CBS 304.34</strain>
    </source>
</reference>
<evidence type="ECO:0000256" key="1">
    <source>
        <dbReference type="SAM" id="SignalP"/>
    </source>
</evidence>
<feature type="non-terminal residue" evidence="2">
    <location>
        <position position="113"/>
    </location>
</feature>
<evidence type="ECO:0000313" key="4">
    <source>
        <dbReference type="RefSeq" id="XP_033571128.1"/>
    </source>
</evidence>
<reference evidence="2 4" key="1">
    <citation type="journal article" date="2020" name="Stud. Mycol.">
        <title>101 Dothideomycetes genomes: a test case for predicting lifestyles and emergence of pathogens.</title>
        <authorList>
            <person name="Haridas S."/>
            <person name="Albert R."/>
            <person name="Binder M."/>
            <person name="Bloem J."/>
            <person name="Labutti K."/>
            <person name="Salamov A."/>
            <person name="Andreopoulos B."/>
            <person name="Baker S."/>
            <person name="Barry K."/>
            <person name="Bills G."/>
            <person name="Bluhm B."/>
            <person name="Cannon C."/>
            <person name="Castanera R."/>
            <person name="Culley D."/>
            <person name="Daum C."/>
            <person name="Ezra D."/>
            <person name="Gonzalez J."/>
            <person name="Henrissat B."/>
            <person name="Kuo A."/>
            <person name="Liang C."/>
            <person name="Lipzen A."/>
            <person name="Lutzoni F."/>
            <person name="Magnuson J."/>
            <person name="Mondo S."/>
            <person name="Nolan M."/>
            <person name="Ohm R."/>
            <person name="Pangilinan J."/>
            <person name="Park H.-J."/>
            <person name="Ramirez L."/>
            <person name="Alfaro M."/>
            <person name="Sun H."/>
            <person name="Tritt A."/>
            <person name="Yoshinaga Y."/>
            <person name="Zwiers L.-H."/>
            <person name="Turgeon B."/>
            <person name="Goodwin S."/>
            <person name="Spatafora J."/>
            <person name="Crous P."/>
            <person name="Grigoriev I."/>
        </authorList>
    </citation>
    <scope>NUCLEOTIDE SEQUENCE</scope>
    <source>
        <strain evidence="2 4">CBS 304.34</strain>
    </source>
</reference>
<keyword evidence="3" id="KW-1185">Reference proteome</keyword>
<reference evidence="4" key="2">
    <citation type="submission" date="2020-04" db="EMBL/GenBank/DDBJ databases">
        <authorList>
            <consortium name="NCBI Genome Project"/>
        </authorList>
    </citation>
    <scope>NUCLEOTIDE SEQUENCE</scope>
    <source>
        <strain evidence="4">CBS 304.34</strain>
    </source>
</reference>
<evidence type="ECO:0000313" key="2">
    <source>
        <dbReference type="EMBL" id="KAF2804164.1"/>
    </source>
</evidence>
<dbReference type="AlphaFoldDB" id="A0A6A6Y871"/>